<dbReference type="EMBL" id="AZCX01000004">
    <property type="protein sequence ID" value="KRK48006.1"/>
    <property type="molecule type" value="Genomic_DNA"/>
</dbReference>
<name>A0A0R1HNC5_9LACO</name>
<dbReference type="AlphaFoldDB" id="A0A0R1HNC5"/>
<dbReference type="PATRIC" id="fig|1302272.5.peg.1761"/>
<organism evidence="1 2">
    <name type="scientific">Secundilactobacillus kimchicus JCM 15530</name>
    <dbReference type="NCBI Taxonomy" id="1302272"/>
    <lineage>
        <taxon>Bacteria</taxon>
        <taxon>Bacillati</taxon>
        <taxon>Bacillota</taxon>
        <taxon>Bacilli</taxon>
        <taxon>Lactobacillales</taxon>
        <taxon>Lactobacillaceae</taxon>
        <taxon>Secundilactobacillus</taxon>
    </lineage>
</organism>
<comment type="caution">
    <text evidence="1">The sequence shown here is derived from an EMBL/GenBank/DDBJ whole genome shotgun (WGS) entry which is preliminary data.</text>
</comment>
<dbReference type="RefSeq" id="WP_054660551.1">
    <property type="nucleotide sequence ID" value="NZ_AZCX01000004.1"/>
</dbReference>
<accession>A0A0R1HNC5</accession>
<dbReference type="OrthoDB" id="1646215at2"/>
<proteinExistence type="predicted"/>
<reference evidence="1 2" key="1">
    <citation type="journal article" date="2015" name="Genome Announc.">
        <title>Expanding the biotechnology potential of lactobacilli through comparative genomics of 213 strains and associated genera.</title>
        <authorList>
            <person name="Sun Z."/>
            <person name="Harris H.M."/>
            <person name="McCann A."/>
            <person name="Guo C."/>
            <person name="Argimon S."/>
            <person name="Zhang W."/>
            <person name="Yang X."/>
            <person name="Jeffery I.B."/>
            <person name="Cooney J.C."/>
            <person name="Kagawa T.F."/>
            <person name="Liu W."/>
            <person name="Song Y."/>
            <person name="Salvetti E."/>
            <person name="Wrobel A."/>
            <person name="Rasinkangas P."/>
            <person name="Parkhill J."/>
            <person name="Rea M.C."/>
            <person name="O'Sullivan O."/>
            <person name="Ritari J."/>
            <person name="Douillard F.P."/>
            <person name="Paul Ross R."/>
            <person name="Yang R."/>
            <person name="Briner A.E."/>
            <person name="Felis G.E."/>
            <person name="de Vos W.M."/>
            <person name="Barrangou R."/>
            <person name="Klaenhammer T.R."/>
            <person name="Caufield P.W."/>
            <person name="Cui Y."/>
            <person name="Zhang H."/>
            <person name="O'Toole P.W."/>
        </authorList>
    </citation>
    <scope>NUCLEOTIDE SEQUENCE [LARGE SCALE GENOMIC DNA]</scope>
    <source>
        <strain evidence="1 2">JCM 15530</strain>
    </source>
</reference>
<dbReference type="InterPro" id="IPR010360">
    <property type="entry name" value="DUF956"/>
</dbReference>
<sequence>MDNEQDEQITLKMAATYFAGAPQFGKLTISPTGIQFTNDHAERLSVMLAWGEVNQVVASVSMRKKISRFTVISQTGNQYPFAAKDAKAVLRAIRTYLKPEQLVRARGVLAIFRGH</sequence>
<dbReference type="Proteomes" id="UP000050911">
    <property type="component" value="Unassembled WGS sequence"/>
</dbReference>
<evidence type="ECO:0000313" key="2">
    <source>
        <dbReference type="Proteomes" id="UP000050911"/>
    </source>
</evidence>
<protein>
    <submittedName>
        <fullName evidence="1">Uncharacterized protein</fullName>
    </submittedName>
</protein>
<dbReference type="Pfam" id="PF06115">
    <property type="entry name" value="DUF956"/>
    <property type="match status" value="1"/>
</dbReference>
<gene>
    <name evidence="1" type="ORF">FC96_GL001735</name>
</gene>
<dbReference type="STRING" id="1302272.FC96_GL001735"/>
<keyword evidence="2" id="KW-1185">Reference proteome</keyword>
<evidence type="ECO:0000313" key="1">
    <source>
        <dbReference type="EMBL" id="KRK48006.1"/>
    </source>
</evidence>